<evidence type="ECO:0000313" key="3">
    <source>
        <dbReference type="Proteomes" id="UP000440694"/>
    </source>
</evidence>
<feature type="region of interest" description="Disordered" evidence="1">
    <location>
        <begin position="72"/>
        <end position="95"/>
    </location>
</feature>
<name>A0A6I3KK49_9HYPH</name>
<reference evidence="2 3" key="1">
    <citation type="submission" date="2019-11" db="EMBL/GenBank/DDBJ databases">
        <title>Identification of a novel strain.</title>
        <authorList>
            <person name="Xu Q."/>
            <person name="Wang G."/>
        </authorList>
    </citation>
    <scope>NUCLEOTIDE SEQUENCE [LARGE SCALE GENOMIC DNA]</scope>
    <source>
        <strain evidence="3">xq</strain>
    </source>
</reference>
<feature type="region of interest" description="Disordered" evidence="1">
    <location>
        <begin position="230"/>
        <end position="323"/>
    </location>
</feature>
<feature type="compositionally biased region" description="Polar residues" evidence="1">
    <location>
        <begin position="85"/>
        <end position="94"/>
    </location>
</feature>
<proteinExistence type="predicted"/>
<evidence type="ECO:0000313" key="2">
    <source>
        <dbReference type="EMBL" id="MTD93121.1"/>
    </source>
</evidence>
<organism evidence="2 3">
    <name type="scientific">Hyphomicrobium album</name>
    <dbReference type="NCBI Taxonomy" id="2665159"/>
    <lineage>
        <taxon>Bacteria</taxon>
        <taxon>Pseudomonadati</taxon>
        <taxon>Pseudomonadota</taxon>
        <taxon>Alphaproteobacteria</taxon>
        <taxon>Hyphomicrobiales</taxon>
        <taxon>Hyphomicrobiaceae</taxon>
        <taxon>Hyphomicrobium</taxon>
    </lineage>
</organism>
<dbReference type="Gene3D" id="1.10.10.10">
    <property type="entry name" value="Winged helix-like DNA-binding domain superfamily/Winged helix DNA-binding domain"/>
    <property type="match status" value="1"/>
</dbReference>
<evidence type="ECO:0000256" key="1">
    <source>
        <dbReference type="SAM" id="MobiDB-lite"/>
    </source>
</evidence>
<evidence type="ECO:0008006" key="4">
    <source>
        <dbReference type="Google" id="ProtNLM"/>
    </source>
</evidence>
<dbReference type="EMBL" id="WMBQ01000001">
    <property type="protein sequence ID" value="MTD93121.1"/>
    <property type="molecule type" value="Genomic_DNA"/>
</dbReference>
<dbReference type="InterPro" id="IPR036388">
    <property type="entry name" value="WH-like_DNA-bd_sf"/>
</dbReference>
<feature type="compositionally biased region" description="Polar residues" evidence="1">
    <location>
        <begin position="295"/>
        <end position="305"/>
    </location>
</feature>
<comment type="caution">
    <text evidence="2">The sequence shown here is derived from an EMBL/GenBank/DDBJ whole genome shotgun (WGS) entry which is preliminary data.</text>
</comment>
<dbReference type="Proteomes" id="UP000440694">
    <property type="component" value="Unassembled WGS sequence"/>
</dbReference>
<dbReference type="AlphaFoldDB" id="A0A6I3KK49"/>
<accession>A0A6I3KK49</accession>
<dbReference type="RefSeq" id="WP_154737690.1">
    <property type="nucleotide sequence ID" value="NZ_WMBQ01000001.1"/>
</dbReference>
<protein>
    <recommendedName>
        <fullName evidence="4">Helix-turn-helix domain-containing protein</fullName>
    </recommendedName>
</protein>
<feature type="compositionally biased region" description="Basic and acidic residues" evidence="1">
    <location>
        <begin position="240"/>
        <end position="254"/>
    </location>
</feature>
<sequence length="483" mass="52865">MNHYNDTQVRTRAIEIREPASAATVPNADLDTSMRAQNVIEFPCRDVGSSSDYSDIGDVLAEVLVEERGRLQQEGPHPAGRGRPKQNQTPTPATQPFAFYAEKIASIPDDKKKGEALPHGARRGWRGALQAAREAVNRDARQTKASCALFSCVVDRINREKGKDWHGNNYYAEHLGVSRTTVERAFKRLVDTGHVKRQTRKSKFGDYDSSETTLPTLAAAAFDVEGISCGYPQPSGDVPADEREGTRADEERGTRSGAGLTSPTGEPQKDPPLEVKSPLSPRSGGREPASPLERGQTSNTSSNGRASFPRRGGVPDPRGDNRTLGATLLNKLLDRLREICPEAEPQHVVDGVERTRSWRYRTVGRTFDDDQLASDVLREAVYSLRGTPKMHAGGEVAERRDGCPYESPWVFLSAKFVGDLALRHKVAFDDEVGAKLLFSDIARAAGPGGYGRDLQKRVEDSFAQAIADRAMSLKAQEVERGSA</sequence>
<gene>
    <name evidence="2" type="ORF">GIW81_02095</name>
</gene>
<keyword evidence="3" id="KW-1185">Reference proteome</keyword>